<protein>
    <submittedName>
        <fullName evidence="1">Uncharacterized protein</fullName>
    </submittedName>
</protein>
<evidence type="ECO:0000313" key="1">
    <source>
        <dbReference type="EMBL" id="KAJ8911632.1"/>
    </source>
</evidence>
<sequence length="121" mass="14198">MAIFERKALDSDLLKAKCWLLYVDDTIHSFWPHGCDTMGQFLQISTRTLNKRSGGDPILARKKNLWRLHTYHIYVKGCTVRIGGFLKKRTSIPCSPPLRRRLQSLPVRWIKVKQFREICRA</sequence>
<reference evidence="1 2" key="1">
    <citation type="journal article" date="2023" name="Insect Mol. Biol.">
        <title>Genome sequencing provides insights into the evolution of gene families encoding plant cell wall-degrading enzymes in longhorned beetles.</title>
        <authorList>
            <person name="Shin N.R."/>
            <person name="Okamura Y."/>
            <person name="Kirsch R."/>
            <person name="Pauchet Y."/>
        </authorList>
    </citation>
    <scope>NUCLEOTIDE SEQUENCE [LARGE SCALE GENOMIC DNA]</scope>
    <source>
        <strain evidence="1">EAD_L_NR</strain>
    </source>
</reference>
<dbReference type="AlphaFoldDB" id="A0AAV8VC99"/>
<accession>A0AAV8VC99</accession>
<dbReference type="EMBL" id="JANEYG010000172">
    <property type="protein sequence ID" value="KAJ8911632.1"/>
    <property type="molecule type" value="Genomic_DNA"/>
</dbReference>
<proteinExistence type="predicted"/>
<organism evidence="1 2">
    <name type="scientific">Exocentrus adspersus</name>
    <dbReference type="NCBI Taxonomy" id="1586481"/>
    <lineage>
        <taxon>Eukaryota</taxon>
        <taxon>Metazoa</taxon>
        <taxon>Ecdysozoa</taxon>
        <taxon>Arthropoda</taxon>
        <taxon>Hexapoda</taxon>
        <taxon>Insecta</taxon>
        <taxon>Pterygota</taxon>
        <taxon>Neoptera</taxon>
        <taxon>Endopterygota</taxon>
        <taxon>Coleoptera</taxon>
        <taxon>Polyphaga</taxon>
        <taxon>Cucujiformia</taxon>
        <taxon>Chrysomeloidea</taxon>
        <taxon>Cerambycidae</taxon>
        <taxon>Lamiinae</taxon>
        <taxon>Acanthocinini</taxon>
        <taxon>Exocentrus</taxon>
    </lineage>
</organism>
<keyword evidence="2" id="KW-1185">Reference proteome</keyword>
<dbReference type="Proteomes" id="UP001159042">
    <property type="component" value="Unassembled WGS sequence"/>
</dbReference>
<comment type="caution">
    <text evidence="1">The sequence shown here is derived from an EMBL/GenBank/DDBJ whole genome shotgun (WGS) entry which is preliminary data.</text>
</comment>
<evidence type="ECO:0000313" key="2">
    <source>
        <dbReference type="Proteomes" id="UP001159042"/>
    </source>
</evidence>
<gene>
    <name evidence="1" type="ORF">NQ315_015173</name>
</gene>
<name>A0AAV8VC99_9CUCU</name>